<dbReference type="RefSeq" id="WP_117393421.1">
    <property type="nucleotide sequence ID" value="NZ_QWDC01000003.1"/>
</dbReference>
<evidence type="ECO:0000313" key="2">
    <source>
        <dbReference type="Proteomes" id="UP000264217"/>
    </source>
</evidence>
<dbReference type="Proteomes" id="UP000264217">
    <property type="component" value="Unassembled WGS sequence"/>
</dbReference>
<evidence type="ECO:0000313" key="1">
    <source>
        <dbReference type="EMBL" id="RFZ91211.1"/>
    </source>
</evidence>
<sequence length="79" mass="9029">MTLLEFNDLDLQEKAEAVWRGTFLADREADGLIVQLHRLSGFYAEVFYDAASNKINDIRSFTSNSYLAPYVALIKLKIQ</sequence>
<accession>A0A372NQK3</accession>
<name>A0A372NQK3_9SPHI</name>
<proteinExistence type="predicted"/>
<protein>
    <submittedName>
        <fullName evidence="1">Uncharacterized protein</fullName>
    </submittedName>
</protein>
<gene>
    <name evidence="1" type="ORF">D0C36_19945</name>
</gene>
<comment type="caution">
    <text evidence="1">The sequence shown here is derived from an EMBL/GenBank/DDBJ whole genome shotgun (WGS) entry which is preliminary data.</text>
</comment>
<dbReference type="EMBL" id="QWDC01000003">
    <property type="protein sequence ID" value="RFZ91211.1"/>
    <property type="molecule type" value="Genomic_DNA"/>
</dbReference>
<reference evidence="1 2" key="1">
    <citation type="submission" date="2018-08" db="EMBL/GenBank/DDBJ databases">
        <title>Mucilaginibacter sp. MYSH2.</title>
        <authorList>
            <person name="Seo T."/>
        </authorList>
    </citation>
    <scope>NUCLEOTIDE SEQUENCE [LARGE SCALE GENOMIC DNA]</scope>
    <source>
        <strain evidence="1 2">MYSH2</strain>
    </source>
</reference>
<organism evidence="1 2">
    <name type="scientific">Mucilaginibacter conchicola</name>
    <dbReference type="NCBI Taxonomy" id="2303333"/>
    <lineage>
        <taxon>Bacteria</taxon>
        <taxon>Pseudomonadati</taxon>
        <taxon>Bacteroidota</taxon>
        <taxon>Sphingobacteriia</taxon>
        <taxon>Sphingobacteriales</taxon>
        <taxon>Sphingobacteriaceae</taxon>
        <taxon>Mucilaginibacter</taxon>
    </lineage>
</organism>
<dbReference type="OrthoDB" id="798498at2"/>
<dbReference type="AlphaFoldDB" id="A0A372NQK3"/>
<keyword evidence="2" id="KW-1185">Reference proteome</keyword>